<reference evidence="1 2" key="1">
    <citation type="journal article" date="2020" name="bioRxiv">
        <title>Sequence and annotation of 42 cannabis genomes reveals extensive copy number variation in cannabinoid synthesis and pathogen resistance genes.</title>
        <authorList>
            <person name="Mckernan K.J."/>
            <person name="Helbert Y."/>
            <person name="Kane L.T."/>
            <person name="Ebling H."/>
            <person name="Zhang L."/>
            <person name="Liu B."/>
            <person name="Eaton Z."/>
            <person name="Mclaughlin S."/>
            <person name="Kingan S."/>
            <person name="Baybayan P."/>
            <person name="Concepcion G."/>
            <person name="Jordan M."/>
            <person name="Riva A."/>
            <person name="Barbazuk W."/>
            <person name="Harkins T."/>
        </authorList>
    </citation>
    <scope>NUCLEOTIDE SEQUENCE [LARGE SCALE GENOMIC DNA]</scope>
    <source>
        <strain evidence="2">cv. Jamaican Lion 4</strain>
        <tissue evidence="1">Leaf</tissue>
    </source>
</reference>
<proteinExistence type="predicted"/>
<organism evidence="1 2">
    <name type="scientific">Cannabis sativa</name>
    <name type="common">Hemp</name>
    <name type="synonym">Marijuana</name>
    <dbReference type="NCBI Taxonomy" id="3483"/>
    <lineage>
        <taxon>Eukaryota</taxon>
        <taxon>Viridiplantae</taxon>
        <taxon>Streptophyta</taxon>
        <taxon>Embryophyta</taxon>
        <taxon>Tracheophyta</taxon>
        <taxon>Spermatophyta</taxon>
        <taxon>Magnoliopsida</taxon>
        <taxon>eudicotyledons</taxon>
        <taxon>Gunneridae</taxon>
        <taxon>Pentapetalae</taxon>
        <taxon>rosids</taxon>
        <taxon>fabids</taxon>
        <taxon>Rosales</taxon>
        <taxon>Cannabaceae</taxon>
        <taxon>Cannabis</taxon>
    </lineage>
</organism>
<evidence type="ECO:0000313" key="2">
    <source>
        <dbReference type="Proteomes" id="UP000583929"/>
    </source>
</evidence>
<gene>
    <name evidence="1" type="ORF">G4B88_006389</name>
</gene>
<dbReference type="EMBL" id="JAATIQ010000067">
    <property type="protein sequence ID" value="KAF4389330.1"/>
    <property type="molecule type" value="Genomic_DNA"/>
</dbReference>
<name>A0A7J6H436_CANSA</name>
<feature type="non-terminal residue" evidence="1">
    <location>
        <position position="68"/>
    </location>
</feature>
<protein>
    <submittedName>
        <fullName evidence="1">Uncharacterized protein</fullName>
    </submittedName>
</protein>
<evidence type="ECO:0000313" key="1">
    <source>
        <dbReference type="EMBL" id="KAF4389330.1"/>
    </source>
</evidence>
<dbReference type="AlphaFoldDB" id="A0A7J6H436"/>
<keyword evidence="2" id="KW-1185">Reference proteome</keyword>
<accession>A0A7J6H436</accession>
<comment type="caution">
    <text evidence="1">The sequence shown here is derived from an EMBL/GenBank/DDBJ whole genome shotgun (WGS) entry which is preliminary data.</text>
</comment>
<dbReference type="Proteomes" id="UP000583929">
    <property type="component" value="Unassembled WGS sequence"/>
</dbReference>
<sequence length="68" mass="8030">RAERREEASLARVSYHFSLSYLFPSLSRSLFAASTFHFFFSSLLPYRRMFVCLLAVKTSSYIEFMCTR</sequence>